<keyword evidence="1" id="KW-0597">Phosphoprotein</keyword>
<dbReference type="PANTHER" id="PTHR37299">
    <property type="entry name" value="TRANSCRIPTIONAL REGULATOR-RELATED"/>
    <property type="match status" value="1"/>
</dbReference>
<evidence type="ECO:0000259" key="3">
    <source>
        <dbReference type="PROSITE" id="PS50930"/>
    </source>
</evidence>
<protein>
    <submittedName>
        <fullName evidence="4">Response regulator transcription factor</fullName>
    </submittedName>
</protein>
<dbReference type="Gene3D" id="2.40.50.1020">
    <property type="entry name" value="LytTr DNA-binding domain"/>
    <property type="match status" value="1"/>
</dbReference>
<dbReference type="EMBL" id="VATY01000001">
    <property type="protein sequence ID" value="TMM59044.1"/>
    <property type="molecule type" value="Genomic_DNA"/>
</dbReference>
<keyword evidence="5" id="KW-1185">Reference proteome</keyword>
<dbReference type="OrthoDB" id="2168082at2"/>
<dbReference type="Gene3D" id="3.40.50.2300">
    <property type="match status" value="1"/>
</dbReference>
<dbReference type="Proteomes" id="UP000310314">
    <property type="component" value="Unassembled WGS sequence"/>
</dbReference>
<evidence type="ECO:0000313" key="4">
    <source>
        <dbReference type="EMBL" id="TMM59044.1"/>
    </source>
</evidence>
<evidence type="ECO:0000256" key="1">
    <source>
        <dbReference type="PROSITE-ProRule" id="PRU00169"/>
    </source>
</evidence>
<dbReference type="RefSeq" id="WP_138657034.1">
    <property type="nucleotide sequence ID" value="NZ_VATY01000001.1"/>
</dbReference>
<comment type="caution">
    <text evidence="4">The sequence shown here is derived from an EMBL/GenBank/DDBJ whole genome shotgun (WGS) entry which is preliminary data.</text>
</comment>
<dbReference type="InterPro" id="IPR046947">
    <property type="entry name" value="LytR-like"/>
</dbReference>
<dbReference type="PROSITE" id="PS50110">
    <property type="entry name" value="RESPONSE_REGULATORY"/>
    <property type="match status" value="1"/>
</dbReference>
<dbReference type="SMART" id="SM00448">
    <property type="entry name" value="REC"/>
    <property type="match status" value="1"/>
</dbReference>
<name>A0A5S3QMD0_9FLAO</name>
<reference evidence="4 5" key="1">
    <citation type="submission" date="2019-05" db="EMBL/GenBank/DDBJ databases">
        <authorList>
            <person name="Zhang J.-Y."/>
            <person name="Feg X."/>
            <person name="Du Z.-J."/>
        </authorList>
    </citation>
    <scope>NUCLEOTIDE SEQUENCE [LARGE SCALE GENOMIC DNA]</scope>
    <source>
        <strain evidence="4 5">RZ26</strain>
    </source>
</reference>
<sequence>MSNFFTCVIVEDDISSSDFIKNVIAANFSEVTILSAIPSVREAERELQRLKPDFVILDINLEDGNAFTLLKELDTISFKILFVTAHNEYAVEAFKFSALDFLLKPIFPEDLIISIKKIINELQNQQYHKQLEAFFHNYGKNNDQKKLVLKNLEAVHIINLEDIIYINSDNNYSNFNLKNGRKILVSKTLKSFDERLQEQSFFRVHQSYIVNLKYVLSFDKKKDMIVLLDDISLPVAQRKRSALVDFLNR</sequence>
<dbReference type="PROSITE" id="PS50930">
    <property type="entry name" value="HTH_LYTTR"/>
    <property type="match status" value="1"/>
</dbReference>
<dbReference type="InterPro" id="IPR007492">
    <property type="entry name" value="LytTR_DNA-bd_dom"/>
</dbReference>
<proteinExistence type="predicted"/>
<dbReference type="SUPFAM" id="SSF52172">
    <property type="entry name" value="CheY-like"/>
    <property type="match status" value="1"/>
</dbReference>
<gene>
    <name evidence="4" type="ORF">FEE95_06315</name>
</gene>
<dbReference type="SMART" id="SM00850">
    <property type="entry name" value="LytTR"/>
    <property type="match status" value="1"/>
</dbReference>
<dbReference type="Pfam" id="PF00072">
    <property type="entry name" value="Response_reg"/>
    <property type="match status" value="1"/>
</dbReference>
<evidence type="ECO:0000259" key="2">
    <source>
        <dbReference type="PROSITE" id="PS50110"/>
    </source>
</evidence>
<dbReference type="AlphaFoldDB" id="A0A5S3QMD0"/>
<feature type="modified residue" description="4-aspartylphosphate" evidence="1">
    <location>
        <position position="58"/>
    </location>
</feature>
<dbReference type="InterPro" id="IPR001789">
    <property type="entry name" value="Sig_transdc_resp-reg_receiver"/>
</dbReference>
<feature type="domain" description="HTH LytTR-type" evidence="3">
    <location>
        <begin position="147"/>
        <end position="249"/>
    </location>
</feature>
<accession>A0A5S3QMD0</accession>
<dbReference type="GO" id="GO:0000156">
    <property type="term" value="F:phosphorelay response regulator activity"/>
    <property type="evidence" value="ECO:0007669"/>
    <property type="project" value="InterPro"/>
</dbReference>
<dbReference type="PANTHER" id="PTHR37299:SF1">
    <property type="entry name" value="STAGE 0 SPORULATION PROTEIN A HOMOLOG"/>
    <property type="match status" value="1"/>
</dbReference>
<dbReference type="Pfam" id="PF04397">
    <property type="entry name" value="LytTR"/>
    <property type="match status" value="1"/>
</dbReference>
<feature type="domain" description="Response regulatory" evidence="2">
    <location>
        <begin position="6"/>
        <end position="119"/>
    </location>
</feature>
<dbReference type="InterPro" id="IPR011006">
    <property type="entry name" value="CheY-like_superfamily"/>
</dbReference>
<organism evidence="4 5">
    <name type="scientific">Maribacter algarum</name>
    <name type="common">ex Zhang et al. 2020</name>
    <dbReference type="NCBI Taxonomy" id="2578118"/>
    <lineage>
        <taxon>Bacteria</taxon>
        <taxon>Pseudomonadati</taxon>
        <taxon>Bacteroidota</taxon>
        <taxon>Flavobacteriia</taxon>
        <taxon>Flavobacteriales</taxon>
        <taxon>Flavobacteriaceae</taxon>
        <taxon>Maribacter</taxon>
    </lineage>
</organism>
<dbReference type="GO" id="GO:0003677">
    <property type="term" value="F:DNA binding"/>
    <property type="evidence" value="ECO:0007669"/>
    <property type="project" value="InterPro"/>
</dbReference>
<evidence type="ECO:0000313" key="5">
    <source>
        <dbReference type="Proteomes" id="UP000310314"/>
    </source>
</evidence>